<dbReference type="EMBL" id="FMXE01000005">
    <property type="protein sequence ID" value="SDA52175.1"/>
    <property type="molecule type" value="Genomic_DNA"/>
</dbReference>
<dbReference type="InterPro" id="IPR015422">
    <property type="entry name" value="PyrdxlP-dep_Trfase_small"/>
</dbReference>
<gene>
    <name evidence="12" type="primary">hisC</name>
    <name evidence="14" type="ORF">SAMN03080617_00858</name>
</gene>
<comment type="similarity">
    <text evidence="4 12">Belongs to the class-II pyridoxal-phosphate-dependent aminotransferase family. Histidinol-phosphate aminotransferase subfamily.</text>
</comment>
<evidence type="ECO:0000256" key="4">
    <source>
        <dbReference type="ARBA" id="ARBA00007970"/>
    </source>
</evidence>
<dbReference type="Proteomes" id="UP000198756">
    <property type="component" value="Unassembled WGS sequence"/>
</dbReference>
<evidence type="ECO:0000256" key="8">
    <source>
        <dbReference type="ARBA" id="ARBA00022679"/>
    </source>
</evidence>
<keyword evidence="10 12" id="KW-0368">Histidine biosynthesis</keyword>
<keyword evidence="9 12" id="KW-0663">Pyridoxal phosphate</keyword>
<dbReference type="PANTHER" id="PTHR42885">
    <property type="entry name" value="HISTIDINOL-PHOSPHATE AMINOTRANSFERASE-RELATED"/>
    <property type="match status" value="1"/>
</dbReference>
<dbReference type="InterPro" id="IPR001917">
    <property type="entry name" value="Aminotrans_II_pyridoxalP_BS"/>
</dbReference>
<evidence type="ECO:0000259" key="13">
    <source>
        <dbReference type="Pfam" id="PF00155"/>
    </source>
</evidence>
<protein>
    <recommendedName>
        <fullName evidence="12">Histidinol-phosphate aminotransferase</fullName>
        <ecNumber evidence="12">2.6.1.9</ecNumber>
    </recommendedName>
    <alternativeName>
        <fullName evidence="12">Imidazole acetol-phosphate transaminase</fullName>
    </alternativeName>
</protein>
<dbReference type="GO" id="GO:0000105">
    <property type="term" value="P:L-histidine biosynthetic process"/>
    <property type="evidence" value="ECO:0007669"/>
    <property type="project" value="UniProtKB-UniRule"/>
</dbReference>
<dbReference type="GO" id="GO:0004400">
    <property type="term" value="F:histidinol-phosphate transaminase activity"/>
    <property type="evidence" value="ECO:0007669"/>
    <property type="project" value="UniProtKB-UniRule"/>
</dbReference>
<comment type="pathway">
    <text evidence="2 12">Amino-acid biosynthesis; L-histidine biosynthesis; L-histidine from 5-phospho-alpha-D-ribose 1-diphosphate: step 7/9.</text>
</comment>
<comment type="pathway">
    <text evidence="3">Lipid metabolism.</text>
</comment>
<dbReference type="UniPathway" id="UPA00031">
    <property type="reaction ID" value="UER00012"/>
</dbReference>
<evidence type="ECO:0000256" key="5">
    <source>
        <dbReference type="ARBA" id="ARBA00011738"/>
    </source>
</evidence>
<dbReference type="PROSITE" id="PS00599">
    <property type="entry name" value="AA_TRANSFER_CLASS_2"/>
    <property type="match status" value="1"/>
</dbReference>
<dbReference type="OrthoDB" id="9813612at2"/>
<evidence type="ECO:0000313" key="15">
    <source>
        <dbReference type="Proteomes" id="UP000198756"/>
    </source>
</evidence>
<dbReference type="InterPro" id="IPR004839">
    <property type="entry name" value="Aminotransferase_I/II_large"/>
</dbReference>
<evidence type="ECO:0000256" key="6">
    <source>
        <dbReference type="ARBA" id="ARBA00022576"/>
    </source>
</evidence>
<dbReference type="InterPro" id="IPR015421">
    <property type="entry name" value="PyrdxlP-dep_Trfase_major"/>
</dbReference>
<name>A0A1G5W4I9_9BACT</name>
<dbReference type="RefSeq" id="WP_092728710.1">
    <property type="nucleotide sequence ID" value="NZ_FMXE01000005.1"/>
</dbReference>
<dbReference type="Gene3D" id="3.90.1150.10">
    <property type="entry name" value="Aspartate Aminotransferase, domain 1"/>
    <property type="match status" value="1"/>
</dbReference>
<evidence type="ECO:0000256" key="10">
    <source>
        <dbReference type="ARBA" id="ARBA00023102"/>
    </source>
</evidence>
<comment type="subunit">
    <text evidence="5 12">Homodimer.</text>
</comment>
<evidence type="ECO:0000256" key="12">
    <source>
        <dbReference type="HAMAP-Rule" id="MF_01023"/>
    </source>
</evidence>
<evidence type="ECO:0000256" key="1">
    <source>
        <dbReference type="ARBA" id="ARBA00001933"/>
    </source>
</evidence>
<dbReference type="CDD" id="cd00609">
    <property type="entry name" value="AAT_like"/>
    <property type="match status" value="1"/>
</dbReference>
<comment type="catalytic activity">
    <reaction evidence="11 12">
        <text>L-histidinol phosphate + 2-oxoglutarate = 3-(imidazol-4-yl)-2-oxopropyl phosphate + L-glutamate</text>
        <dbReference type="Rhea" id="RHEA:23744"/>
        <dbReference type="ChEBI" id="CHEBI:16810"/>
        <dbReference type="ChEBI" id="CHEBI:29985"/>
        <dbReference type="ChEBI" id="CHEBI:57766"/>
        <dbReference type="ChEBI" id="CHEBI:57980"/>
        <dbReference type="EC" id="2.6.1.9"/>
    </reaction>
</comment>
<feature type="modified residue" description="N6-(pyridoxal phosphate)lysine" evidence="12">
    <location>
        <position position="210"/>
    </location>
</feature>
<keyword evidence="6 12" id="KW-0032">Aminotransferase</keyword>
<organism evidence="14 15">
    <name type="scientific">Algoriphagus alkaliphilus</name>
    <dbReference type="NCBI Taxonomy" id="279824"/>
    <lineage>
        <taxon>Bacteria</taxon>
        <taxon>Pseudomonadati</taxon>
        <taxon>Bacteroidota</taxon>
        <taxon>Cytophagia</taxon>
        <taxon>Cytophagales</taxon>
        <taxon>Cyclobacteriaceae</taxon>
        <taxon>Algoriphagus</taxon>
    </lineage>
</organism>
<feature type="domain" description="Aminotransferase class I/classII large" evidence="13">
    <location>
        <begin position="45"/>
        <end position="345"/>
    </location>
</feature>
<evidence type="ECO:0000256" key="3">
    <source>
        <dbReference type="ARBA" id="ARBA00005189"/>
    </source>
</evidence>
<evidence type="ECO:0000313" key="14">
    <source>
        <dbReference type="EMBL" id="SDA52175.1"/>
    </source>
</evidence>
<keyword evidence="7 12" id="KW-0028">Amino-acid biosynthesis</keyword>
<dbReference type="GO" id="GO:0030170">
    <property type="term" value="F:pyridoxal phosphate binding"/>
    <property type="evidence" value="ECO:0007669"/>
    <property type="project" value="InterPro"/>
</dbReference>
<dbReference type="Gene3D" id="3.40.640.10">
    <property type="entry name" value="Type I PLP-dependent aspartate aminotransferase-like (Major domain)"/>
    <property type="match status" value="1"/>
</dbReference>
<dbReference type="InterPro" id="IPR005861">
    <property type="entry name" value="HisP_aminotrans"/>
</dbReference>
<keyword evidence="15" id="KW-1185">Reference proteome</keyword>
<dbReference type="PANTHER" id="PTHR42885:SF2">
    <property type="entry name" value="HISTIDINOL-PHOSPHATE AMINOTRANSFERASE"/>
    <property type="match status" value="1"/>
</dbReference>
<evidence type="ECO:0000256" key="7">
    <source>
        <dbReference type="ARBA" id="ARBA00022605"/>
    </source>
</evidence>
<proteinExistence type="inferred from homology"/>
<dbReference type="STRING" id="279824.SAMN03080617_00858"/>
<keyword evidence="8 12" id="KW-0808">Transferase</keyword>
<evidence type="ECO:0000256" key="9">
    <source>
        <dbReference type="ARBA" id="ARBA00022898"/>
    </source>
</evidence>
<dbReference type="SUPFAM" id="SSF53383">
    <property type="entry name" value="PLP-dependent transferases"/>
    <property type="match status" value="1"/>
</dbReference>
<evidence type="ECO:0000256" key="2">
    <source>
        <dbReference type="ARBA" id="ARBA00005011"/>
    </source>
</evidence>
<comment type="cofactor">
    <cofactor evidence="1 12">
        <name>pyridoxal 5'-phosphate</name>
        <dbReference type="ChEBI" id="CHEBI:597326"/>
    </cofactor>
</comment>
<dbReference type="HAMAP" id="MF_01023">
    <property type="entry name" value="HisC_aminotrans_2"/>
    <property type="match status" value="1"/>
</dbReference>
<dbReference type="Pfam" id="PF00155">
    <property type="entry name" value="Aminotran_1_2"/>
    <property type="match status" value="1"/>
</dbReference>
<accession>A0A1G5W4I9</accession>
<dbReference type="AlphaFoldDB" id="A0A1G5W4I9"/>
<dbReference type="EC" id="2.6.1.9" evidence="12"/>
<evidence type="ECO:0000256" key="11">
    <source>
        <dbReference type="ARBA" id="ARBA00047481"/>
    </source>
</evidence>
<reference evidence="15" key="1">
    <citation type="submission" date="2016-10" db="EMBL/GenBank/DDBJ databases">
        <authorList>
            <person name="Varghese N."/>
            <person name="Submissions S."/>
        </authorList>
    </citation>
    <scope>NUCLEOTIDE SEQUENCE [LARGE SCALE GENOMIC DNA]</scope>
    <source>
        <strain evidence="15">DSM 22703</strain>
    </source>
</reference>
<dbReference type="InterPro" id="IPR015424">
    <property type="entry name" value="PyrdxlP-dep_Trfase"/>
</dbReference>
<sequence length="355" mass="40062">MSFDLNSLLRPHIAKLQPYTSARDEYTGKDGVFLDANENPFGSITAQDFNRYPDPYQSDLKEEIAKIKHMRPTQIFLGNGSDEAIDLLFRAFCNPGKDKVILLPPTYGMYEVSAGINDVEIRKVALTDDFQLQPEKILAAADEHTKILFICSPNNPSANKAKREDILYLLKNFKGLVVVDEAYIDFSDEPSFTTELVNYPNLLVMQTFSKAWGLASLRLGMAFASEEIIQILNKIKPPYNISGLTQETVLAAIQNKKKVDQMIKQILAERDFLLKEMAKLPFVQKIHPSHANFLLVKIPNANQVYDDLIAEKVIVRNRAKVLLCEDCLRITLGTRAENEALLSALRKVCEKSTVH</sequence>
<dbReference type="NCBIfam" id="TIGR01141">
    <property type="entry name" value="hisC"/>
    <property type="match status" value="1"/>
</dbReference>